<dbReference type="EMBL" id="BMAV01021125">
    <property type="protein sequence ID" value="GFY75075.1"/>
    <property type="molecule type" value="Genomic_DNA"/>
</dbReference>
<reference evidence="2" key="1">
    <citation type="submission" date="2020-08" db="EMBL/GenBank/DDBJ databases">
        <title>Multicomponent nature underlies the extraordinary mechanical properties of spider dragline silk.</title>
        <authorList>
            <person name="Kono N."/>
            <person name="Nakamura H."/>
            <person name="Mori M."/>
            <person name="Yoshida Y."/>
            <person name="Ohtoshi R."/>
            <person name="Malay A.D."/>
            <person name="Moran D.A.P."/>
            <person name="Tomita M."/>
            <person name="Numata K."/>
            <person name="Arakawa K."/>
        </authorList>
    </citation>
    <scope>NUCLEOTIDE SEQUENCE</scope>
</reference>
<evidence type="ECO:0000313" key="3">
    <source>
        <dbReference type="Proteomes" id="UP000886998"/>
    </source>
</evidence>
<feature type="region of interest" description="Disordered" evidence="1">
    <location>
        <begin position="1"/>
        <end position="24"/>
    </location>
</feature>
<feature type="compositionally biased region" description="Polar residues" evidence="1">
    <location>
        <begin position="1"/>
        <end position="19"/>
    </location>
</feature>
<dbReference type="AlphaFoldDB" id="A0A8X6YQB9"/>
<protein>
    <submittedName>
        <fullName evidence="2">Uncharacterized protein</fullName>
    </submittedName>
</protein>
<organism evidence="2 3">
    <name type="scientific">Trichonephila inaurata madagascariensis</name>
    <dbReference type="NCBI Taxonomy" id="2747483"/>
    <lineage>
        <taxon>Eukaryota</taxon>
        <taxon>Metazoa</taxon>
        <taxon>Ecdysozoa</taxon>
        <taxon>Arthropoda</taxon>
        <taxon>Chelicerata</taxon>
        <taxon>Arachnida</taxon>
        <taxon>Araneae</taxon>
        <taxon>Araneomorphae</taxon>
        <taxon>Entelegynae</taxon>
        <taxon>Araneoidea</taxon>
        <taxon>Nephilidae</taxon>
        <taxon>Trichonephila</taxon>
        <taxon>Trichonephila inaurata</taxon>
    </lineage>
</organism>
<evidence type="ECO:0000313" key="2">
    <source>
        <dbReference type="EMBL" id="GFY75075.1"/>
    </source>
</evidence>
<dbReference type="Proteomes" id="UP000886998">
    <property type="component" value="Unassembled WGS sequence"/>
</dbReference>
<evidence type="ECO:0000256" key="1">
    <source>
        <dbReference type="SAM" id="MobiDB-lite"/>
    </source>
</evidence>
<accession>A0A8X6YQB9</accession>
<gene>
    <name evidence="2" type="ORF">TNIN_148371</name>
</gene>
<keyword evidence="3" id="KW-1185">Reference proteome</keyword>
<proteinExistence type="predicted"/>
<feature type="region of interest" description="Disordered" evidence="1">
    <location>
        <begin position="51"/>
        <end position="73"/>
    </location>
</feature>
<sequence length="95" mass="10483">MDLSLPSSNNTSQSGTPKETNCERRQALATDIKKFAIITKISSQTINALSTANREETHSTATPNRIAPSHYNPVPHRTYGCLRHPSLHHLDSTES</sequence>
<comment type="caution">
    <text evidence="2">The sequence shown here is derived from an EMBL/GenBank/DDBJ whole genome shotgun (WGS) entry which is preliminary data.</text>
</comment>
<name>A0A8X6YQB9_9ARAC</name>